<evidence type="ECO:0000256" key="3">
    <source>
        <dbReference type="ARBA" id="ARBA00022989"/>
    </source>
</evidence>
<dbReference type="PROSITE" id="PS50850">
    <property type="entry name" value="MFS"/>
    <property type="match status" value="1"/>
</dbReference>
<dbReference type="Pfam" id="PF07690">
    <property type="entry name" value="MFS_1"/>
    <property type="match status" value="1"/>
</dbReference>
<dbReference type="InterPro" id="IPR053160">
    <property type="entry name" value="MFS_DHA3_Transporter"/>
</dbReference>
<dbReference type="InterPro" id="IPR036259">
    <property type="entry name" value="MFS_trans_sf"/>
</dbReference>
<feature type="transmembrane region" description="Helical" evidence="5">
    <location>
        <begin position="225"/>
        <end position="243"/>
    </location>
</feature>
<accession>A0ABT5WGD8</accession>
<reference evidence="7" key="1">
    <citation type="submission" date="2023-01" db="EMBL/GenBank/DDBJ databases">
        <title>Psychroserpens sp. MSW6 and Marinomonas sp. RSW2, isolated from seawater.</title>
        <authorList>
            <person name="Kristyanto S."/>
            <person name="Jung J."/>
            <person name="Kim J.M."/>
            <person name="Jeon C.O."/>
        </authorList>
    </citation>
    <scope>NUCLEOTIDE SEQUENCE</scope>
    <source>
        <strain evidence="7">RSW2</strain>
    </source>
</reference>
<dbReference type="InterPro" id="IPR011701">
    <property type="entry name" value="MFS"/>
</dbReference>
<keyword evidence="4 5" id="KW-0472">Membrane</keyword>
<feature type="transmembrane region" description="Helical" evidence="5">
    <location>
        <begin position="297"/>
        <end position="325"/>
    </location>
</feature>
<dbReference type="Proteomes" id="UP001139522">
    <property type="component" value="Unassembled WGS sequence"/>
</dbReference>
<keyword evidence="3 5" id="KW-1133">Transmembrane helix</keyword>
<evidence type="ECO:0000256" key="2">
    <source>
        <dbReference type="ARBA" id="ARBA00022692"/>
    </source>
</evidence>
<comment type="caution">
    <text evidence="7">The sequence shown here is derived from an EMBL/GenBank/DDBJ whole genome shotgun (WGS) entry which is preliminary data.</text>
</comment>
<sequence>MNRLQLSNYYGLYLGIFFLGQFLVLPILTPFMIAFGASIKEIAIIMATMGLTVMVLELPTGGLADKIGRKKVFLFSLLLNILSLVILFIWPNFYCAVIAMFFWGAGIALCSGTITAWFVETFNKADGDISLQEGLARVGLRTNGLGAIGALLCAGFMYFGGIANIDELTLYRFLLLGGLSCYVIVYLLMLVWVTETRTFQRISLRSLIDLPQQIEAGAKAVRHPILWRLMLTALLTIPLASAIEKYWPVQFELLSGEDPVGWAYGLIYAATLFLGSIAARVTTLVCKGLDQQLGKVLFVGLIFQLSMATVLALSNNLFVFALFFICYDFSAELGASAKGQLQHQSTQDNVRSTVDSISSLNSRIGGLIGTLLCGFGAAYVGLTTTWLVCVLLASLASVVYLSKAFNKRDEKLDISSRENT</sequence>
<evidence type="ECO:0000256" key="4">
    <source>
        <dbReference type="ARBA" id="ARBA00023136"/>
    </source>
</evidence>
<dbReference type="InterPro" id="IPR020846">
    <property type="entry name" value="MFS_dom"/>
</dbReference>
<dbReference type="SUPFAM" id="SSF103473">
    <property type="entry name" value="MFS general substrate transporter"/>
    <property type="match status" value="1"/>
</dbReference>
<feature type="domain" description="Major facilitator superfamily (MFS) profile" evidence="6">
    <location>
        <begin position="4"/>
        <end position="411"/>
    </location>
</feature>
<dbReference type="Gene3D" id="1.20.1250.20">
    <property type="entry name" value="MFS general substrate transporter like domains"/>
    <property type="match status" value="1"/>
</dbReference>
<feature type="transmembrane region" description="Helical" evidence="5">
    <location>
        <begin position="263"/>
        <end position="285"/>
    </location>
</feature>
<dbReference type="EMBL" id="JAMZEG020000002">
    <property type="protein sequence ID" value="MDE8603464.1"/>
    <property type="molecule type" value="Genomic_DNA"/>
</dbReference>
<protein>
    <submittedName>
        <fullName evidence="7">MFS transporter</fullName>
    </submittedName>
</protein>
<evidence type="ECO:0000313" key="8">
    <source>
        <dbReference type="Proteomes" id="UP001139522"/>
    </source>
</evidence>
<dbReference type="PANTHER" id="PTHR23530:SF1">
    <property type="entry name" value="PERMEASE, MAJOR FACILITATOR SUPERFAMILY-RELATED"/>
    <property type="match status" value="1"/>
</dbReference>
<gene>
    <name evidence="7" type="ORF">M3I01_011130</name>
</gene>
<dbReference type="PANTHER" id="PTHR23530">
    <property type="entry name" value="TRANSPORT PROTEIN-RELATED"/>
    <property type="match status" value="1"/>
</dbReference>
<evidence type="ECO:0000259" key="6">
    <source>
        <dbReference type="PROSITE" id="PS50850"/>
    </source>
</evidence>
<feature type="transmembrane region" description="Helical" evidence="5">
    <location>
        <begin position="171"/>
        <end position="193"/>
    </location>
</feature>
<keyword evidence="2 5" id="KW-0812">Transmembrane</keyword>
<feature type="transmembrane region" description="Helical" evidence="5">
    <location>
        <begin position="140"/>
        <end position="159"/>
    </location>
</feature>
<dbReference type="RefSeq" id="WP_255895948.1">
    <property type="nucleotide sequence ID" value="NZ_JAMZEG020000002.1"/>
</dbReference>
<dbReference type="PROSITE" id="PS00216">
    <property type="entry name" value="SUGAR_TRANSPORT_1"/>
    <property type="match status" value="1"/>
</dbReference>
<feature type="transmembrane region" description="Helical" evidence="5">
    <location>
        <begin position="42"/>
        <end position="60"/>
    </location>
</feature>
<feature type="transmembrane region" description="Helical" evidence="5">
    <location>
        <begin position="96"/>
        <end position="119"/>
    </location>
</feature>
<dbReference type="InterPro" id="IPR005829">
    <property type="entry name" value="Sugar_transporter_CS"/>
</dbReference>
<keyword evidence="8" id="KW-1185">Reference proteome</keyword>
<evidence type="ECO:0000256" key="5">
    <source>
        <dbReference type="SAM" id="Phobius"/>
    </source>
</evidence>
<comment type="subcellular location">
    <subcellularLocation>
        <location evidence="1">Membrane</location>
        <topology evidence="1">Multi-pass membrane protein</topology>
    </subcellularLocation>
</comment>
<dbReference type="CDD" id="cd06174">
    <property type="entry name" value="MFS"/>
    <property type="match status" value="1"/>
</dbReference>
<evidence type="ECO:0000313" key="7">
    <source>
        <dbReference type="EMBL" id="MDE8603464.1"/>
    </source>
</evidence>
<evidence type="ECO:0000256" key="1">
    <source>
        <dbReference type="ARBA" id="ARBA00004141"/>
    </source>
</evidence>
<organism evidence="7 8">
    <name type="scientific">Marinomonas maritima</name>
    <dbReference type="NCBI Taxonomy" id="2940935"/>
    <lineage>
        <taxon>Bacteria</taxon>
        <taxon>Pseudomonadati</taxon>
        <taxon>Pseudomonadota</taxon>
        <taxon>Gammaproteobacteria</taxon>
        <taxon>Oceanospirillales</taxon>
        <taxon>Oceanospirillaceae</taxon>
        <taxon>Marinomonas</taxon>
    </lineage>
</organism>
<feature type="transmembrane region" description="Helical" evidence="5">
    <location>
        <begin position="12"/>
        <end position="36"/>
    </location>
</feature>
<feature type="transmembrane region" description="Helical" evidence="5">
    <location>
        <begin position="72"/>
        <end position="90"/>
    </location>
</feature>
<name>A0ABT5WGD8_9GAMM</name>
<proteinExistence type="predicted"/>
<feature type="transmembrane region" description="Helical" evidence="5">
    <location>
        <begin position="377"/>
        <end position="401"/>
    </location>
</feature>